<dbReference type="KEGG" id="sve:SVEN_4187"/>
<dbReference type="InterPro" id="IPR001647">
    <property type="entry name" value="HTH_TetR"/>
</dbReference>
<protein>
    <submittedName>
        <fullName evidence="6">TetR-family transcriptional regulator</fullName>
    </submittedName>
</protein>
<dbReference type="InterPro" id="IPR036271">
    <property type="entry name" value="Tet_transcr_reg_TetR-rel_C_sf"/>
</dbReference>
<dbReference type="STRING" id="953739.SVEN_4187"/>
<evidence type="ECO:0000256" key="3">
    <source>
        <dbReference type="ARBA" id="ARBA00023163"/>
    </source>
</evidence>
<evidence type="ECO:0000259" key="5">
    <source>
        <dbReference type="PROSITE" id="PS50977"/>
    </source>
</evidence>
<evidence type="ECO:0000313" key="6">
    <source>
        <dbReference type="EMBL" id="CCA57473.1"/>
    </source>
</evidence>
<dbReference type="PATRIC" id="fig|953739.5.peg.6686"/>
<dbReference type="SUPFAM" id="SSF48498">
    <property type="entry name" value="Tetracyclin repressor-like, C-terminal domain"/>
    <property type="match status" value="1"/>
</dbReference>
<dbReference type="AlphaFoldDB" id="F2RHE5"/>
<keyword evidence="2 4" id="KW-0238">DNA-binding</keyword>
<feature type="domain" description="HTH tetR-type" evidence="5">
    <location>
        <begin position="8"/>
        <end position="68"/>
    </location>
</feature>
<dbReference type="PANTHER" id="PTHR30055:SF234">
    <property type="entry name" value="HTH-TYPE TRANSCRIPTIONAL REGULATOR BETI"/>
    <property type="match status" value="1"/>
</dbReference>
<dbReference type="PRINTS" id="PR00455">
    <property type="entry name" value="HTHTETR"/>
</dbReference>
<dbReference type="Pfam" id="PF00440">
    <property type="entry name" value="TetR_N"/>
    <property type="match status" value="1"/>
</dbReference>
<dbReference type="PROSITE" id="PS50977">
    <property type="entry name" value="HTH_TETR_2"/>
    <property type="match status" value="1"/>
</dbReference>
<dbReference type="Gene3D" id="1.10.357.10">
    <property type="entry name" value="Tetracycline Repressor, domain 2"/>
    <property type="match status" value="1"/>
</dbReference>
<evidence type="ECO:0000313" key="7">
    <source>
        <dbReference type="Proteomes" id="UP000006854"/>
    </source>
</evidence>
<dbReference type="HOGENOM" id="CLU_069356_8_1_11"/>
<reference evidence="6 7" key="1">
    <citation type="journal article" date="2011" name="BMC Genomics">
        <title>Genome-wide analysis of the role of GlnR in Streptomyces venezuelae provides new insights into global nitrogen regulation in actinomycetes.</title>
        <authorList>
            <person name="Pullan S.T."/>
            <person name="Bibb M.J."/>
            <person name="Merrick M."/>
        </authorList>
    </citation>
    <scope>NUCLEOTIDE SEQUENCE [LARGE SCALE GENOMIC DNA]</scope>
    <source>
        <strain evidence="6">ATCC 10712</strain>
    </source>
</reference>
<gene>
    <name evidence="6" type="ordered locus">SVEN_4187</name>
</gene>
<keyword evidence="7" id="KW-1185">Reference proteome</keyword>
<keyword evidence="1" id="KW-0805">Transcription regulation</keyword>
<organism evidence="6 7">
    <name type="scientific">Streptomyces venezuelae (strain ATCC 10712 / CBS 650.69 / DSM 40230 / JCM 4526 / NBRC 13096 / PD 04745)</name>
    <dbReference type="NCBI Taxonomy" id="953739"/>
    <lineage>
        <taxon>Bacteria</taxon>
        <taxon>Bacillati</taxon>
        <taxon>Actinomycetota</taxon>
        <taxon>Actinomycetes</taxon>
        <taxon>Kitasatosporales</taxon>
        <taxon>Streptomycetaceae</taxon>
        <taxon>Streptomyces</taxon>
    </lineage>
</organism>
<proteinExistence type="predicted"/>
<sequence>MKQQDRARMTYDLVLGAAAAEFALHGFAGTNLADITARTGLTKGALYGHFSSKADLAGELTRSFESRWADALATAATRGAGATAQRGTALTALRGLLVELSRRVYEDLPFAAGLRLVMDAARAEGTVPVQLGELCGVVELLIRRGQEEGSVSDAHPAGLLAQLAVALLVGAPAVVRATDTTGPADLVREVWDVLEPSLSTARPATA</sequence>
<dbReference type="InterPro" id="IPR050109">
    <property type="entry name" value="HTH-type_TetR-like_transc_reg"/>
</dbReference>
<evidence type="ECO:0000256" key="1">
    <source>
        <dbReference type="ARBA" id="ARBA00023015"/>
    </source>
</evidence>
<accession>F2RHE5</accession>
<dbReference type="SUPFAM" id="SSF46689">
    <property type="entry name" value="Homeodomain-like"/>
    <property type="match status" value="1"/>
</dbReference>
<keyword evidence="3" id="KW-0804">Transcription</keyword>
<dbReference type="Proteomes" id="UP000006854">
    <property type="component" value="Chromosome"/>
</dbReference>
<name>F2RHE5_STRVP</name>
<dbReference type="GO" id="GO:0003700">
    <property type="term" value="F:DNA-binding transcription factor activity"/>
    <property type="evidence" value="ECO:0007669"/>
    <property type="project" value="TreeGrafter"/>
</dbReference>
<dbReference type="EMBL" id="FR845719">
    <property type="protein sequence ID" value="CCA57473.1"/>
    <property type="molecule type" value="Genomic_DNA"/>
</dbReference>
<evidence type="ECO:0000256" key="2">
    <source>
        <dbReference type="ARBA" id="ARBA00023125"/>
    </source>
</evidence>
<dbReference type="eggNOG" id="COG1309">
    <property type="taxonomic scope" value="Bacteria"/>
</dbReference>
<evidence type="ECO:0000256" key="4">
    <source>
        <dbReference type="PROSITE-ProRule" id="PRU00335"/>
    </source>
</evidence>
<feature type="DNA-binding region" description="H-T-H motif" evidence="4">
    <location>
        <begin position="31"/>
        <end position="50"/>
    </location>
</feature>
<dbReference type="InterPro" id="IPR009057">
    <property type="entry name" value="Homeodomain-like_sf"/>
</dbReference>
<dbReference type="PANTHER" id="PTHR30055">
    <property type="entry name" value="HTH-TYPE TRANSCRIPTIONAL REGULATOR RUTR"/>
    <property type="match status" value="1"/>
</dbReference>
<dbReference type="GO" id="GO:0000976">
    <property type="term" value="F:transcription cis-regulatory region binding"/>
    <property type="evidence" value="ECO:0007669"/>
    <property type="project" value="TreeGrafter"/>
</dbReference>